<dbReference type="GO" id="GO:0009279">
    <property type="term" value="C:cell outer membrane"/>
    <property type="evidence" value="ECO:0007669"/>
    <property type="project" value="UniProtKB-SubCell"/>
</dbReference>
<dbReference type="eggNOG" id="COG1538">
    <property type="taxonomic scope" value="Bacteria"/>
</dbReference>
<dbReference type="GO" id="GO:1990281">
    <property type="term" value="C:efflux pump complex"/>
    <property type="evidence" value="ECO:0007669"/>
    <property type="project" value="TreeGrafter"/>
</dbReference>
<dbReference type="GO" id="GO:0015288">
    <property type="term" value="F:porin activity"/>
    <property type="evidence" value="ECO:0007669"/>
    <property type="project" value="TreeGrafter"/>
</dbReference>
<dbReference type="GO" id="GO:0015562">
    <property type="term" value="F:efflux transmembrane transporter activity"/>
    <property type="evidence" value="ECO:0007669"/>
    <property type="project" value="InterPro"/>
</dbReference>
<organism evidence="9 10">
    <name type="scientific">Flavobacterium saliperosum</name>
    <dbReference type="NCBI Taxonomy" id="329186"/>
    <lineage>
        <taxon>Bacteria</taxon>
        <taxon>Pseudomonadati</taxon>
        <taxon>Bacteroidota</taxon>
        <taxon>Flavobacteriia</taxon>
        <taxon>Flavobacteriales</taxon>
        <taxon>Flavobacteriaceae</taxon>
        <taxon>Flavobacterium</taxon>
    </lineage>
</organism>
<keyword evidence="8" id="KW-0732">Signal</keyword>
<proteinExistence type="inferred from homology"/>
<comment type="similarity">
    <text evidence="2">Belongs to the outer membrane factor (OMF) (TC 1.B.17) family.</text>
</comment>
<dbReference type="Gene3D" id="1.20.1600.10">
    <property type="entry name" value="Outer membrane efflux proteins (OEP)"/>
    <property type="match status" value="1"/>
</dbReference>
<evidence type="ECO:0000256" key="2">
    <source>
        <dbReference type="ARBA" id="ARBA00007613"/>
    </source>
</evidence>
<keyword evidence="4" id="KW-1134">Transmembrane beta strand</keyword>
<accession>A0A1G4V706</accession>
<dbReference type="RefSeq" id="WP_023575524.1">
    <property type="nucleotide sequence ID" value="NZ_CBCSBQ010000003.1"/>
</dbReference>
<feature type="signal peptide" evidence="8">
    <location>
        <begin position="1"/>
        <end position="23"/>
    </location>
</feature>
<comment type="subcellular location">
    <subcellularLocation>
        <location evidence="1">Cell outer membrane</location>
    </subcellularLocation>
</comment>
<gene>
    <name evidence="9" type="ORF">SAMN02927925_00480</name>
</gene>
<evidence type="ECO:0000313" key="10">
    <source>
        <dbReference type="Proteomes" id="UP000182124"/>
    </source>
</evidence>
<evidence type="ECO:0000256" key="7">
    <source>
        <dbReference type="ARBA" id="ARBA00023237"/>
    </source>
</evidence>
<dbReference type="STRING" id="329186.SAMN02927925_00480"/>
<dbReference type="Proteomes" id="UP000182124">
    <property type="component" value="Unassembled WGS sequence"/>
</dbReference>
<evidence type="ECO:0000256" key="4">
    <source>
        <dbReference type="ARBA" id="ARBA00022452"/>
    </source>
</evidence>
<feature type="chain" id="PRO_5010373838" evidence="8">
    <location>
        <begin position="24"/>
        <end position="481"/>
    </location>
</feature>
<dbReference type="InterPro" id="IPR051906">
    <property type="entry name" value="TolC-like"/>
</dbReference>
<protein>
    <submittedName>
        <fullName evidence="9">Outer membrane protein</fullName>
    </submittedName>
</protein>
<dbReference type="PANTHER" id="PTHR30026">
    <property type="entry name" value="OUTER MEMBRANE PROTEIN TOLC"/>
    <property type="match status" value="1"/>
</dbReference>
<keyword evidence="6" id="KW-0472">Membrane</keyword>
<dbReference type="InterPro" id="IPR003423">
    <property type="entry name" value="OMP_efflux"/>
</dbReference>
<dbReference type="PANTHER" id="PTHR30026:SF20">
    <property type="entry name" value="OUTER MEMBRANE PROTEIN TOLC"/>
    <property type="match status" value="1"/>
</dbReference>
<reference evidence="9 10" key="1">
    <citation type="submission" date="2016-10" db="EMBL/GenBank/DDBJ databases">
        <authorList>
            <person name="de Groot N.N."/>
        </authorList>
    </citation>
    <scope>NUCLEOTIDE SEQUENCE [LARGE SCALE GENOMIC DNA]</scope>
    <source>
        <strain evidence="9 10">CGMCC 1.3801</strain>
    </source>
</reference>
<dbReference type="SUPFAM" id="SSF56954">
    <property type="entry name" value="Outer membrane efflux proteins (OEP)"/>
    <property type="match status" value="1"/>
</dbReference>
<keyword evidence="7" id="KW-0998">Cell outer membrane</keyword>
<evidence type="ECO:0000256" key="1">
    <source>
        <dbReference type="ARBA" id="ARBA00004442"/>
    </source>
</evidence>
<name>A0A1G4V706_9FLAO</name>
<keyword evidence="5" id="KW-0812">Transmembrane</keyword>
<keyword evidence="3" id="KW-0813">Transport</keyword>
<evidence type="ECO:0000256" key="6">
    <source>
        <dbReference type="ARBA" id="ARBA00023136"/>
    </source>
</evidence>
<dbReference type="AlphaFoldDB" id="A0A1G4V706"/>
<evidence type="ECO:0000256" key="8">
    <source>
        <dbReference type="SAM" id="SignalP"/>
    </source>
</evidence>
<sequence length="481" mass="53822">MKSTTTIKTLFFGLLLVSFHSKAQTKKWTLEECVNYALEKNISIRNTTLDQQLSDISKRDAYGNFLPSINAQASHSWNIGLNQNITTGLLENQTTQFTSAGLNVGIDIYKGLQNQNQLRKANLSIMASKYQLTKMQEDVSLNVVNAYLQIIFNKENLKVQQEQLAYDNKQLLRSQELVDAGVVPRGDLLDVKATVATDNQRLIAAENALLISKLSLAQLLQLDNFQEFDIVDASSVVGESSILLQDPKAIFEKAKETRTDIKLAETNVKVAERDLMIARGAYQPTLSGFYSFSTRAAYSDRIVGFEPDANNPTSAIGYVDGTNQLVLQPNFSPVLGKPKSITDQFSDNKGQNFGLSLTIPILNGFSVRNNVARSKVALERSKISLEQTGLDLERTVYTAYTDTKGALKAYEAAVSTLESREQAFNYAKERYEVGLMNVFDFNQSQTLYVNAQSEVLRTKYDYIFRTKILEFYFGIPIVSKQ</sequence>
<evidence type="ECO:0000256" key="5">
    <source>
        <dbReference type="ARBA" id="ARBA00022692"/>
    </source>
</evidence>
<evidence type="ECO:0000256" key="3">
    <source>
        <dbReference type="ARBA" id="ARBA00022448"/>
    </source>
</evidence>
<evidence type="ECO:0000313" key="9">
    <source>
        <dbReference type="EMBL" id="SCX02254.1"/>
    </source>
</evidence>
<dbReference type="Pfam" id="PF02321">
    <property type="entry name" value="OEP"/>
    <property type="match status" value="2"/>
</dbReference>
<dbReference type="EMBL" id="FMTY01000001">
    <property type="protein sequence ID" value="SCX02254.1"/>
    <property type="molecule type" value="Genomic_DNA"/>
</dbReference>